<dbReference type="RefSeq" id="WP_132006579.1">
    <property type="nucleotide sequence ID" value="NZ_JABUHM010000004.1"/>
</dbReference>
<protein>
    <submittedName>
        <fullName evidence="6">Serine protease Do</fullName>
    </submittedName>
</protein>
<name>A0A4R2BF66_9BACI</name>
<dbReference type="SMART" id="SM00228">
    <property type="entry name" value="PDZ"/>
    <property type="match status" value="1"/>
</dbReference>
<dbReference type="SUPFAM" id="SSF50156">
    <property type="entry name" value="PDZ domain-like"/>
    <property type="match status" value="1"/>
</dbReference>
<dbReference type="InterPro" id="IPR001478">
    <property type="entry name" value="PDZ"/>
</dbReference>
<feature type="domain" description="PDZ" evidence="5">
    <location>
        <begin position="265"/>
        <end position="341"/>
    </location>
</feature>
<organism evidence="6 7">
    <name type="scientific">Mesobacillus foraminis</name>
    <dbReference type="NCBI Taxonomy" id="279826"/>
    <lineage>
        <taxon>Bacteria</taxon>
        <taxon>Bacillati</taxon>
        <taxon>Bacillota</taxon>
        <taxon>Bacilli</taxon>
        <taxon>Bacillales</taxon>
        <taxon>Bacillaceae</taxon>
        <taxon>Mesobacillus</taxon>
    </lineage>
</organism>
<dbReference type="InterPro" id="IPR036034">
    <property type="entry name" value="PDZ_sf"/>
</dbReference>
<dbReference type="PRINTS" id="PR00834">
    <property type="entry name" value="PROTEASES2C"/>
</dbReference>
<keyword evidence="4" id="KW-0720">Serine protease</keyword>
<dbReference type="PANTHER" id="PTHR22939">
    <property type="entry name" value="SERINE PROTEASE FAMILY S1C HTRA-RELATED"/>
    <property type="match status" value="1"/>
</dbReference>
<keyword evidence="7" id="KW-1185">Reference proteome</keyword>
<gene>
    <name evidence="6" type="ORF">EV146_106317</name>
</gene>
<reference evidence="6 7" key="1">
    <citation type="journal article" date="2015" name="Stand. Genomic Sci.">
        <title>Genomic Encyclopedia of Bacterial and Archaeal Type Strains, Phase III: the genomes of soil and plant-associated and newly described type strains.</title>
        <authorList>
            <person name="Whitman W.B."/>
            <person name="Woyke T."/>
            <person name="Klenk H.P."/>
            <person name="Zhou Y."/>
            <person name="Lilburn T.G."/>
            <person name="Beck B.J."/>
            <person name="De Vos P."/>
            <person name="Vandamme P."/>
            <person name="Eisen J.A."/>
            <person name="Garrity G."/>
            <person name="Hugenholtz P."/>
            <person name="Kyrpides N.C."/>
        </authorList>
    </citation>
    <scope>NUCLEOTIDE SEQUENCE [LARGE SCALE GENOMIC DNA]</scope>
    <source>
        <strain evidence="6 7">CV53</strain>
    </source>
</reference>
<dbReference type="GO" id="GO:0006508">
    <property type="term" value="P:proteolysis"/>
    <property type="evidence" value="ECO:0007669"/>
    <property type="project" value="UniProtKB-KW"/>
</dbReference>
<dbReference type="AlphaFoldDB" id="A0A4R2BF66"/>
<keyword evidence="3" id="KW-0378">Hydrolase</keyword>
<evidence type="ECO:0000256" key="3">
    <source>
        <dbReference type="ARBA" id="ARBA00022801"/>
    </source>
</evidence>
<dbReference type="SUPFAM" id="SSF50494">
    <property type="entry name" value="Trypsin-like serine proteases"/>
    <property type="match status" value="1"/>
</dbReference>
<keyword evidence="2 6" id="KW-0645">Protease</keyword>
<dbReference type="Gene3D" id="2.30.42.10">
    <property type="match status" value="1"/>
</dbReference>
<dbReference type="Gene3D" id="2.40.10.10">
    <property type="entry name" value="Trypsin-like serine proteases"/>
    <property type="match status" value="2"/>
</dbReference>
<evidence type="ECO:0000259" key="5">
    <source>
        <dbReference type="PROSITE" id="PS50106"/>
    </source>
</evidence>
<dbReference type="InterPro" id="IPR001940">
    <property type="entry name" value="Peptidase_S1C"/>
</dbReference>
<dbReference type="PROSITE" id="PS50106">
    <property type="entry name" value="PDZ"/>
    <property type="match status" value="1"/>
</dbReference>
<dbReference type="Pfam" id="PF13365">
    <property type="entry name" value="Trypsin_2"/>
    <property type="match status" value="1"/>
</dbReference>
<evidence type="ECO:0000313" key="7">
    <source>
        <dbReference type="Proteomes" id="UP000295689"/>
    </source>
</evidence>
<dbReference type="EMBL" id="SLVV01000006">
    <property type="protein sequence ID" value="TCN25113.1"/>
    <property type="molecule type" value="Genomic_DNA"/>
</dbReference>
<dbReference type="InterPro" id="IPR043504">
    <property type="entry name" value="Peptidase_S1_PA_chymotrypsin"/>
</dbReference>
<accession>A0A4R2BF66</accession>
<dbReference type="PANTHER" id="PTHR22939:SF129">
    <property type="entry name" value="SERINE PROTEASE HTRA2, MITOCHONDRIAL"/>
    <property type="match status" value="1"/>
</dbReference>
<sequence length="380" mass="40389">MKKNLIASGLAGLVLGIVLMLFLSPAGFNESAEKGNAIKSSDLIEENVKADEVPNNFSIAKAVEVSKDAVVSVVNYQGGDMWEGAEPQPAGSGSGVIYKKEDGEAFIVTNHHVVEGANQIEVTLTNEQNLKAELLGSDPIIDLAVLKVDSSEIDKVISIGDSENLKEGQRAIAIGNPLGFLNGTVTAGVISSSDRIMPIDIDQDGSEDLQSEVLQTDASINPGNSGGALINIRGELIGINSSKIAQDSVEGIGFAIPVDVAMPIMESLEKNGEVQRPYLGIISVSLTDIPSQYHQSTLKLPEKVENGVVIREVEPTSPAAQAGLQSYDVITELDGKTVKDVGTLRSYLFTNKKVGDTMDVTFYRDGKEQTAAVKLTDENY</sequence>
<dbReference type="GO" id="GO:0004252">
    <property type="term" value="F:serine-type endopeptidase activity"/>
    <property type="evidence" value="ECO:0007669"/>
    <property type="project" value="InterPro"/>
</dbReference>
<evidence type="ECO:0000256" key="1">
    <source>
        <dbReference type="ARBA" id="ARBA00010541"/>
    </source>
</evidence>
<evidence type="ECO:0000256" key="4">
    <source>
        <dbReference type="ARBA" id="ARBA00022825"/>
    </source>
</evidence>
<comment type="similarity">
    <text evidence="1">Belongs to the peptidase S1C family.</text>
</comment>
<dbReference type="CDD" id="cd06781">
    <property type="entry name" value="cpPDZ_BsHtra-like"/>
    <property type="match status" value="1"/>
</dbReference>
<evidence type="ECO:0000313" key="6">
    <source>
        <dbReference type="EMBL" id="TCN25113.1"/>
    </source>
</evidence>
<dbReference type="Proteomes" id="UP000295689">
    <property type="component" value="Unassembled WGS sequence"/>
</dbReference>
<dbReference type="Pfam" id="PF13180">
    <property type="entry name" value="PDZ_2"/>
    <property type="match status" value="1"/>
</dbReference>
<proteinExistence type="inferred from homology"/>
<dbReference type="InterPro" id="IPR009003">
    <property type="entry name" value="Peptidase_S1_PA"/>
</dbReference>
<comment type="caution">
    <text evidence="6">The sequence shown here is derived from an EMBL/GenBank/DDBJ whole genome shotgun (WGS) entry which is preliminary data.</text>
</comment>
<evidence type="ECO:0000256" key="2">
    <source>
        <dbReference type="ARBA" id="ARBA00022670"/>
    </source>
</evidence>